<accession>A0A4Y2PGW4</accession>
<dbReference type="Proteomes" id="UP000499080">
    <property type="component" value="Unassembled WGS sequence"/>
</dbReference>
<reference evidence="1 2" key="1">
    <citation type="journal article" date="2019" name="Sci. Rep.">
        <title>Orb-weaving spider Araneus ventricosus genome elucidates the spidroin gene catalogue.</title>
        <authorList>
            <person name="Kono N."/>
            <person name="Nakamura H."/>
            <person name="Ohtoshi R."/>
            <person name="Moran D.A.P."/>
            <person name="Shinohara A."/>
            <person name="Yoshida Y."/>
            <person name="Fujiwara M."/>
            <person name="Mori M."/>
            <person name="Tomita M."/>
            <person name="Arakawa K."/>
        </authorList>
    </citation>
    <scope>NUCLEOTIDE SEQUENCE [LARGE SCALE GENOMIC DNA]</scope>
</reference>
<sequence>MSQHREALWSFHELAAGCMLHITVRHDDGCTAIGSKSSLEPSRQPLQIQQTWHLFITSWKTLAGKTPLFAFNRRQPRLVPIGNSFTLHVDTSSAMAASQYQKPASLSLDDAISSV</sequence>
<dbReference type="AlphaFoldDB" id="A0A4Y2PGW4"/>
<keyword evidence="2" id="KW-1185">Reference proteome</keyword>
<organism evidence="1 2">
    <name type="scientific">Araneus ventricosus</name>
    <name type="common">Orbweaver spider</name>
    <name type="synonym">Epeira ventricosa</name>
    <dbReference type="NCBI Taxonomy" id="182803"/>
    <lineage>
        <taxon>Eukaryota</taxon>
        <taxon>Metazoa</taxon>
        <taxon>Ecdysozoa</taxon>
        <taxon>Arthropoda</taxon>
        <taxon>Chelicerata</taxon>
        <taxon>Arachnida</taxon>
        <taxon>Araneae</taxon>
        <taxon>Araneomorphae</taxon>
        <taxon>Entelegynae</taxon>
        <taxon>Araneoidea</taxon>
        <taxon>Araneidae</taxon>
        <taxon>Araneus</taxon>
    </lineage>
</organism>
<proteinExistence type="predicted"/>
<evidence type="ECO:0000313" key="2">
    <source>
        <dbReference type="Proteomes" id="UP000499080"/>
    </source>
</evidence>
<name>A0A4Y2PGW4_ARAVE</name>
<protein>
    <submittedName>
        <fullName evidence="1">Uncharacterized protein</fullName>
    </submittedName>
</protein>
<evidence type="ECO:0000313" key="1">
    <source>
        <dbReference type="EMBL" id="GBN50564.1"/>
    </source>
</evidence>
<dbReference type="EMBL" id="BGPR01011293">
    <property type="protein sequence ID" value="GBN50564.1"/>
    <property type="molecule type" value="Genomic_DNA"/>
</dbReference>
<comment type="caution">
    <text evidence="1">The sequence shown here is derived from an EMBL/GenBank/DDBJ whole genome shotgun (WGS) entry which is preliminary data.</text>
</comment>
<gene>
    <name evidence="1" type="ORF">AVEN_148818_1</name>
</gene>